<gene>
    <name evidence="2" type="ORF">UFOPK3268_01246</name>
</gene>
<evidence type="ECO:0000256" key="1">
    <source>
        <dbReference type="SAM" id="MobiDB-lite"/>
    </source>
</evidence>
<name>A0A6J7C002_9ZZZZ</name>
<protein>
    <submittedName>
        <fullName evidence="2">Unannotated protein</fullName>
    </submittedName>
</protein>
<dbReference type="EMBL" id="CAFBIZ010000170">
    <property type="protein sequence ID" value="CAB4851417.1"/>
    <property type="molecule type" value="Genomic_DNA"/>
</dbReference>
<feature type="region of interest" description="Disordered" evidence="1">
    <location>
        <begin position="126"/>
        <end position="155"/>
    </location>
</feature>
<feature type="compositionally biased region" description="Low complexity" evidence="1">
    <location>
        <begin position="126"/>
        <end position="141"/>
    </location>
</feature>
<accession>A0A6J7C002</accession>
<dbReference type="AlphaFoldDB" id="A0A6J7C002"/>
<evidence type="ECO:0000313" key="2">
    <source>
        <dbReference type="EMBL" id="CAB4851417.1"/>
    </source>
</evidence>
<organism evidence="2">
    <name type="scientific">freshwater metagenome</name>
    <dbReference type="NCBI Taxonomy" id="449393"/>
    <lineage>
        <taxon>unclassified sequences</taxon>
        <taxon>metagenomes</taxon>
        <taxon>ecological metagenomes</taxon>
    </lineage>
</organism>
<sequence length="155" mass="16558">MHLADRRRRGRDVVELGETGEPVLAESFGHAGAHRGGRHRGCGVLKLGQRGPVRGEQFFGQCHLENAHGLAELHRAALEFTEGLEDLLGRPLLDLTRDELGVLAADPLTEPECGASCVPERERGQAGTTAHGTAGKVGHTTIVRVVPPHPHPQTG</sequence>
<reference evidence="2" key="1">
    <citation type="submission" date="2020-05" db="EMBL/GenBank/DDBJ databases">
        <authorList>
            <person name="Chiriac C."/>
            <person name="Salcher M."/>
            <person name="Ghai R."/>
            <person name="Kavagutti S V."/>
        </authorList>
    </citation>
    <scope>NUCLEOTIDE SEQUENCE</scope>
</reference>
<proteinExistence type="predicted"/>